<evidence type="ECO:0000313" key="2">
    <source>
        <dbReference type="Proteomes" id="UP000033591"/>
    </source>
</evidence>
<dbReference type="AlphaFoldDB" id="A0A0F3PJE1"/>
<reference evidence="1 2" key="1">
    <citation type="submission" date="2015-01" db="EMBL/GenBank/DDBJ databases">
        <title>Genome Sequencing of Rickettsiales.</title>
        <authorList>
            <person name="Daugherty S.C."/>
            <person name="Su Q."/>
            <person name="Abolude K."/>
            <person name="Beier-Sexton M."/>
            <person name="Carlyon J.A."/>
            <person name="Carter R."/>
            <person name="Day N.P."/>
            <person name="Dumler S.J."/>
            <person name="Dyachenko V."/>
            <person name="Godinez A."/>
            <person name="Kurtti T.J."/>
            <person name="Lichay M."/>
            <person name="Mullins K.E."/>
            <person name="Ott S."/>
            <person name="Pappas-Brown V."/>
            <person name="Paris D.H."/>
            <person name="Patel P."/>
            <person name="Richards A.L."/>
            <person name="Sadzewicz L."/>
            <person name="Sears K."/>
            <person name="Seidman D."/>
            <person name="Sengamalay N."/>
            <person name="Stenos J."/>
            <person name="Tallon L.J."/>
            <person name="Vincent G."/>
            <person name="Fraser C.M."/>
            <person name="Munderloh U."/>
            <person name="Dunning-Hotopp J.C."/>
        </authorList>
    </citation>
    <scope>NUCLEOTIDE SEQUENCE [LARGE SCALE GENOMIC DNA]</scope>
    <source>
        <strain evidence="1 2">Ect</strain>
    </source>
</reference>
<dbReference type="Proteomes" id="UP000033591">
    <property type="component" value="Unassembled WGS sequence"/>
</dbReference>
<dbReference type="RefSeq" id="WP_014365141.1">
    <property type="nucleotide sequence ID" value="NZ_LAOC01000001.1"/>
</dbReference>
<organism evidence="1 2">
    <name type="scientific">Rickettsia rhipicephali str. Ect</name>
    <dbReference type="NCBI Taxonomy" id="1359199"/>
    <lineage>
        <taxon>Bacteria</taxon>
        <taxon>Pseudomonadati</taxon>
        <taxon>Pseudomonadota</taxon>
        <taxon>Alphaproteobacteria</taxon>
        <taxon>Rickettsiales</taxon>
        <taxon>Rickettsiaceae</taxon>
        <taxon>Rickettsieae</taxon>
        <taxon>Rickettsia</taxon>
        <taxon>spotted fever group</taxon>
    </lineage>
</organism>
<name>A0A0F3PJE1_RICRH</name>
<dbReference type="PATRIC" id="fig|1359199.3.peg.672"/>
<sequence>MFLYPHEEYEKFNQLEDMYWWAMQAKNASKSGFLSEEESKDFFK</sequence>
<dbReference type="EMBL" id="LAOC01000001">
    <property type="protein sequence ID" value="KJV79319.1"/>
    <property type="molecule type" value="Genomic_DNA"/>
</dbReference>
<gene>
    <name evidence="1" type="ORF">RMAECT_0690</name>
</gene>
<proteinExistence type="predicted"/>
<evidence type="ECO:0000313" key="1">
    <source>
        <dbReference type="EMBL" id="KJV79319.1"/>
    </source>
</evidence>
<comment type="caution">
    <text evidence="1">The sequence shown here is derived from an EMBL/GenBank/DDBJ whole genome shotgun (WGS) entry which is preliminary data.</text>
</comment>
<protein>
    <submittedName>
        <fullName evidence="1">Putative antitoxin of toxin-antitoxin system StbD</fullName>
    </submittedName>
</protein>
<accession>A0A0F3PJE1</accession>